<feature type="chain" id="PRO_5018134126" evidence="1">
    <location>
        <begin position="27"/>
        <end position="367"/>
    </location>
</feature>
<dbReference type="Gene3D" id="2.115.10.20">
    <property type="entry name" value="Glycosyl hydrolase domain, family 43"/>
    <property type="match status" value="2"/>
</dbReference>
<dbReference type="CDD" id="cd08994">
    <property type="entry name" value="GH43_62_32_68_117_130-like"/>
    <property type="match status" value="1"/>
</dbReference>
<dbReference type="InterPro" id="IPR023296">
    <property type="entry name" value="Glyco_hydro_beta-prop_sf"/>
</dbReference>
<dbReference type="SUPFAM" id="SSF75005">
    <property type="entry name" value="Arabinanase/levansucrase/invertase"/>
    <property type="match status" value="2"/>
</dbReference>
<evidence type="ECO:0000256" key="1">
    <source>
        <dbReference type="SAM" id="SignalP"/>
    </source>
</evidence>
<reference evidence="2 3" key="1">
    <citation type="submission" date="2018-01" db="EMBL/GenBank/DDBJ databases">
        <title>Complete genome sequence of Flavivirga eckloniae ECD14 isolated from seaweed Ecklonia cava.</title>
        <authorList>
            <person name="Lee J.H."/>
            <person name="Baik K.S."/>
            <person name="Seong C.N."/>
        </authorList>
    </citation>
    <scope>NUCLEOTIDE SEQUENCE [LARGE SCALE GENOMIC DNA]</scope>
    <source>
        <strain evidence="2 3">ECD14</strain>
    </source>
</reference>
<dbReference type="Proteomes" id="UP000235826">
    <property type="component" value="Chromosome"/>
</dbReference>
<sequence>MNNVMSYKQSLLCLLILISVPISSFSQIDFAKALPKKFDKSNIIQDEDYNIWGTNILKGKDGKFHAIYSRWLKSRGHHGWVTHSEVAHAISDSLTGPYKFKNLVLPPRGKKYWDADCTHNPHVIEHEDKYYLYHMGNRGSGYWKTTPDDRMPTMKDDEWWVNRNNQRIGVAVAKKLNGKWKRSCKPLIDIDSTRKMVSTPVVSKRPDGTFLMVYKYVEEKEGKYGGKVVHVTALSDSPLGPFKDTRIPFIETEASTFALDDHVEWFQDEQYYCIGKDHDGSLTSYDKGTMVLYTSDEKGLDWSLAKQPLVLKAGKLEWTNGTETLCERTADMPKLYFEDATPKALVIAVLPKDSEHSFSLVIPFNEY</sequence>
<organism evidence="2 3">
    <name type="scientific">Flavivirga eckloniae</name>
    <dbReference type="NCBI Taxonomy" id="1803846"/>
    <lineage>
        <taxon>Bacteria</taxon>
        <taxon>Pseudomonadati</taxon>
        <taxon>Bacteroidota</taxon>
        <taxon>Flavobacteriia</taxon>
        <taxon>Flavobacteriales</taxon>
        <taxon>Flavobacteriaceae</taxon>
        <taxon>Flavivirga</taxon>
    </lineage>
</organism>
<keyword evidence="1" id="KW-0732">Signal</keyword>
<dbReference type="EMBL" id="CP025791">
    <property type="protein sequence ID" value="AUP79713.1"/>
    <property type="molecule type" value="Genomic_DNA"/>
</dbReference>
<name>A0A2K9PRL3_9FLAO</name>
<evidence type="ECO:0000313" key="2">
    <source>
        <dbReference type="EMBL" id="AUP79713.1"/>
    </source>
</evidence>
<accession>A0A2K9PRL3</accession>
<feature type="signal peptide" evidence="1">
    <location>
        <begin position="1"/>
        <end position="26"/>
    </location>
</feature>
<protein>
    <submittedName>
        <fullName evidence="2">Sucrase</fullName>
    </submittedName>
</protein>
<evidence type="ECO:0000313" key="3">
    <source>
        <dbReference type="Proteomes" id="UP000235826"/>
    </source>
</evidence>
<gene>
    <name evidence="2" type="ORF">C1H87_13750</name>
</gene>
<keyword evidence="3" id="KW-1185">Reference proteome</keyword>
<dbReference type="KEGG" id="fek:C1H87_13750"/>
<dbReference type="AlphaFoldDB" id="A0A2K9PRL3"/>
<proteinExistence type="predicted"/>